<name>A0ABU8WVQ5_9BURK</name>
<accession>A0ABU8WVQ5</accession>
<organism evidence="1 2">
    <name type="scientific">Variovorax rhizosphaerae</name>
    <dbReference type="NCBI Taxonomy" id="1836200"/>
    <lineage>
        <taxon>Bacteria</taxon>
        <taxon>Pseudomonadati</taxon>
        <taxon>Pseudomonadota</taxon>
        <taxon>Betaproteobacteria</taxon>
        <taxon>Burkholderiales</taxon>
        <taxon>Comamonadaceae</taxon>
        <taxon>Variovorax</taxon>
    </lineage>
</organism>
<dbReference type="EMBL" id="JBBKZT010000025">
    <property type="protein sequence ID" value="MEJ8851637.1"/>
    <property type="molecule type" value="Genomic_DNA"/>
</dbReference>
<gene>
    <name evidence="1" type="ORF">WKW82_33730</name>
</gene>
<evidence type="ECO:0000313" key="1">
    <source>
        <dbReference type="EMBL" id="MEJ8851637.1"/>
    </source>
</evidence>
<comment type="caution">
    <text evidence="1">The sequence shown here is derived from an EMBL/GenBank/DDBJ whole genome shotgun (WGS) entry which is preliminary data.</text>
</comment>
<dbReference type="RefSeq" id="WP_340347347.1">
    <property type="nucleotide sequence ID" value="NZ_JBBKZT010000025.1"/>
</dbReference>
<sequence>MTLQLPAGLMQPFDLKALRDDLHVMAFFQGHPEWEAVEAMVRYRGDGTPSVRAILTRHDQSQVDHVNDPRVAASASAGRQTVEREIGFEEGESAEGPWARVAFSAIGGESVVMEVHAAGQPSSARAGLSDPGDHARNASLPMMWRGQSALASQRSKVVINDQPHALPVLVDRAPHYVGMHGYFTRQHWMGILRGGVVVQPAGQRWAKTAEEGGVCTWVLEGDETQRVRGTCADGVQAISEIQILAAGRDVGASLRFRESRFEFLIDGTPAMVSGQFTCNVAGDRLEMRLVPEEPDWARRRSVNLIASRMADGWHIRTTIGQGSDTASGLTDSRLTGGA</sequence>
<keyword evidence="2" id="KW-1185">Reference proteome</keyword>
<reference evidence="1 2" key="1">
    <citation type="submission" date="2024-03" db="EMBL/GenBank/DDBJ databases">
        <title>Novel species of the genus Variovorax.</title>
        <authorList>
            <person name="Liu Q."/>
            <person name="Xin Y.-H."/>
        </authorList>
    </citation>
    <scope>NUCLEOTIDE SEQUENCE [LARGE SCALE GENOMIC DNA]</scope>
    <source>
        <strain evidence="1 2">KACC 18900</strain>
    </source>
</reference>
<dbReference type="Proteomes" id="UP001385892">
    <property type="component" value="Unassembled WGS sequence"/>
</dbReference>
<proteinExistence type="predicted"/>
<evidence type="ECO:0000313" key="2">
    <source>
        <dbReference type="Proteomes" id="UP001385892"/>
    </source>
</evidence>
<protein>
    <submittedName>
        <fullName evidence="1">Uncharacterized protein</fullName>
    </submittedName>
</protein>